<comment type="caution">
    <text evidence="1">The sequence shown here is derived from an EMBL/GenBank/DDBJ whole genome shotgun (WGS) entry which is preliminary data.</text>
</comment>
<evidence type="ECO:0000313" key="2">
    <source>
        <dbReference type="Proteomes" id="UP001187415"/>
    </source>
</evidence>
<proteinExistence type="predicted"/>
<accession>A0AA88MMJ7</accession>
<protein>
    <submittedName>
        <fullName evidence="1">Uncharacterized protein</fullName>
    </submittedName>
</protein>
<reference evidence="1" key="1">
    <citation type="submission" date="2023-07" db="EMBL/GenBank/DDBJ databases">
        <title>Chromosome-level Genome Assembly of Striped Snakehead (Channa striata).</title>
        <authorList>
            <person name="Liu H."/>
        </authorList>
    </citation>
    <scope>NUCLEOTIDE SEQUENCE</scope>
    <source>
        <strain evidence="1">Gz</strain>
        <tissue evidence="1">Muscle</tissue>
    </source>
</reference>
<gene>
    <name evidence="1" type="ORF">Q5P01_011957</name>
</gene>
<dbReference type="AlphaFoldDB" id="A0AA88MMJ7"/>
<organism evidence="1 2">
    <name type="scientific">Channa striata</name>
    <name type="common">Snakehead murrel</name>
    <name type="synonym">Ophicephalus striatus</name>
    <dbReference type="NCBI Taxonomy" id="64152"/>
    <lineage>
        <taxon>Eukaryota</taxon>
        <taxon>Metazoa</taxon>
        <taxon>Chordata</taxon>
        <taxon>Craniata</taxon>
        <taxon>Vertebrata</taxon>
        <taxon>Euteleostomi</taxon>
        <taxon>Actinopterygii</taxon>
        <taxon>Neopterygii</taxon>
        <taxon>Teleostei</taxon>
        <taxon>Neoteleostei</taxon>
        <taxon>Acanthomorphata</taxon>
        <taxon>Anabantaria</taxon>
        <taxon>Anabantiformes</taxon>
        <taxon>Channoidei</taxon>
        <taxon>Channidae</taxon>
        <taxon>Channa</taxon>
    </lineage>
</organism>
<dbReference type="Proteomes" id="UP001187415">
    <property type="component" value="Unassembled WGS sequence"/>
</dbReference>
<sequence>MPGACTKTHTTTGVMCSAHGTWAHIDSLPQNSYLSDPVDPLSSSPPQDSPQISVCLVRTSSQDVQPSPLLSTARSLFRPPPFSSSHYIFIPACSLNSGDSTSKETAGRLKATPYPPPPLWTCLPTACSSLCLPGLSQGMKPPPSLDQRCSACS</sequence>
<name>A0AA88MMJ7_CHASR</name>
<evidence type="ECO:0000313" key="1">
    <source>
        <dbReference type="EMBL" id="KAK2841757.1"/>
    </source>
</evidence>
<dbReference type="EMBL" id="JAUPFM010000009">
    <property type="protein sequence ID" value="KAK2841757.1"/>
    <property type="molecule type" value="Genomic_DNA"/>
</dbReference>
<keyword evidence="2" id="KW-1185">Reference proteome</keyword>